<dbReference type="InterPro" id="IPR036291">
    <property type="entry name" value="NAD(P)-bd_dom_sf"/>
</dbReference>
<dbReference type="InterPro" id="IPR006037">
    <property type="entry name" value="RCK_C"/>
</dbReference>
<protein>
    <submittedName>
        <fullName evidence="3">TrkA family potassium uptake protein</fullName>
    </submittedName>
</protein>
<dbReference type="RefSeq" id="WP_126405379.1">
    <property type="nucleotide sequence ID" value="NZ_RXNT01000001.1"/>
</dbReference>
<dbReference type="SUPFAM" id="SSF51735">
    <property type="entry name" value="NAD(P)-binding Rossmann-fold domains"/>
    <property type="match status" value="1"/>
</dbReference>
<evidence type="ECO:0000259" key="2">
    <source>
        <dbReference type="PROSITE" id="PS51202"/>
    </source>
</evidence>
<dbReference type="PROSITE" id="PS51201">
    <property type="entry name" value="RCK_N"/>
    <property type="match status" value="1"/>
</dbReference>
<gene>
    <name evidence="3" type="ORF">EKG37_01035</name>
</gene>
<dbReference type="InterPro" id="IPR036721">
    <property type="entry name" value="RCK_C_sf"/>
</dbReference>
<evidence type="ECO:0000259" key="1">
    <source>
        <dbReference type="PROSITE" id="PS51201"/>
    </source>
</evidence>
<dbReference type="PROSITE" id="PS51202">
    <property type="entry name" value="RCK_C"/>
    <property type="match status" value="1"/>
</dbReference>
<dbReference type="AlphaFoldDB" id="A0A3S0RTW9"/>
<organism evidence="3 4">
    <name type="scientific">Bacillus yapensis</name>
    <dbReference type="NCBI Taxonomy" id="2492960"/>
    <lineage>
        <taxon>Bacteria</taxon>
        <taxon>Bacillati</taxon>
        <taxon>Bacillota</taxon>
        <taxon>Bacilli</taxon>
        <taxon>Bacillales</taxon>
        <taxon>Bacillaceae</taxon>
        <taxon>Bacillus</taxon>
    </lineage>
</organism>
<dbReference type="Gene3D" id="3.40.50.720">
    <property type="entry name" value="NAD(P)-binding Rossmann-like Domain"/>
    <property type="match status" value="1"/>
</dbReference>
<sequence length="218" mass="24071">MKKSFAVFGLGRFGGTLVKALSEEGIEVLAVDIDEAKVNAYAEFATHSVVTTEIDENILKKLGVRNFDCAIVSFGDNVKSSILTSLLLKEVGVPQVWAKAHDDYHAKVLEKIGVDRVIHPERDMALRIAHHIASKKIIDHIELSKEFGIAEVVASDLINHKTLSELDIRARFGCNIVAIQRGKEIFVSPSPDMEILRGDVLVVIGRNDDITRFDKKGV</sequence>
<dbReference type="Pfam" id="PF02254">
    <property type="entry name" value="TrkA_N"/>
    <property type="match status" value="1"/>
</dbReference>
<keyword evidence="4" id="KW-1185">Reference proteome</keyword>
<evidence type="ECO:0000313" key="4">
    <source>
        <dbReference type="Proteomes" id="UP000271374"/>
    </source>
</evidence>
<dbReference type="EMBL" id="RXNT01000001">
    <property type="protein sequence ID" value="RTR36172.1"/>
    <property type="molecule type" value="Genomic_DNA"/>
</dbReference>
<proteinExistence type="predicted"/>
<dbReference type="Pfam" id="PF02080">
    <property type="entry name" value="TrkA_C"/>
    <property type="match status" value="1"/>
</dbReference>
<feature type="domain" description="RCK N-terminal" evidence="1">
    <location>
        <begin position="2"/>
        <end position="118"/>
    </location>
</feature>
<feature type="domain" description="RCK C-terminal" evidence="2">
    <location>
        <begin position="135"/>
        <end position="218"/>
    </location>
</feature>
<dbReference type="GO" id="GO:0006813">
    <property type="term" value="P:potassium ion transport"/>
    <property type="evidence" value="ECO:0007669"/>
    <property type="project" value="InterPro"/>
</dbReference>
<dbReference type="InterPro" id="IPR050721">
    <property type="entry name" value="Trk_Ktr_HKT_K-transport"/>
</dbReference>
<name>A0A3S0RTW9_9BACI</name>
<dbReference type="OrthoDB" id="9776294at2"/>
<evidence type="ECO:0000313" key="3">
    <source>
        <dbReference type="EMBL" id="RTR36172.1"/>
    </source>
</evidence>
<dbReference type="Gene3D" id="3.30.70.1450">
    <property type="entry name" value="Regulator of K+ conductance, C-terminal domain"/>
    <property type="match status" value="1"/>
</dbReference>
<dbReference type="GO" id="GO:0008324">
    <property type="term" value="F:monoatomic cation transmembrane transporter activity"/>
    <property type="evidence" value="ECO:0007669"/>
    <property type="project" value="InterPro"/>
</dbReference>
<accession>A0A3S0RTW9</accession>
<dbReference type="InterPro" id="IPR003148">
    <property type="entry name" value="RCK_N"/>
</dbReference>
<comment type="caution">
    <text evidence="3">The sequence shown here is derived from an EMBL/GenBank/DDBJ whole genome shotgun (WGS) entry which is preliminary data.</text>
</comment>
<dbReference type="Proteomes" id="UP000271374">
    <property type="component" value="Unassembled WGS sequence"/>
</dbReference>
<dbReference type="SUPFAM" id="SSF116726">
    <property type="entry name" value="TrkA C-terminal domain-like"/>
    <property type="match status" value="1"/>
</dbReference>
<dbReference type="PANTHER" id="PTHR43833">
    <property type="entry name" value="POTASSIUM CHANNEL PROTEIN 2-RELATED-RELATED"/>
    <property type="match status" value="1"/>
</dbReference>
<dbReference type="PANTHER" id="PTHR43833:SF7">
    <property type="entry name" value="KTR SYSTEM POTASSIUM UPTAKE PROTEIN C"/>
    <property type="match status" value="1"/>
</dbReference>
<reference evidence="3 4" key="1">
    <citation type="submission" date="2018-12" db="EMBL/GenBank/DDBJ databases">
        <title>Bacillus yapensis draft genome sequence.</title>
        <authorList>
            <person name="Yu L."/>
            <person name="Xu X."/>
            <person name="Tang X."/>
        </authorList>
    </citation>
    <scope>NUCLEOTIDE SEQUENCE [LARGE SCALE GENOMIC DNA]</scope>
    <source>
        <strain evidence="3 4">XXST-01</strain>
    </source>
</reference>